<proteinExistence type="inferred from homology"/>
<keyword evidence="3 6" id="KW-0067">ATP-binding</keyword>
<dbReference type="GeneID" id="90659925"/>
<sequence length="277" mass="29306">MSEECTHDCSTCGAACSSRTAAPEHDAPNPNSSVKKVIGVVSGKGGVGKSMTSALLACAMARRGYHCGILDADITGPSIPKLFGIHGRAMADEKGCWPIQSRMGIDVMSINLLVENEEDPVVWRGPVIAGAVKQFWTDVVWKDVDFLFVDMPPGTGDVPLTVFQSLPVDGIVVVASPQELVSMIVAKAVNMAEMMKVPMLGIVENMSYIVCPDCGKKISVFGESHVDEVAAKHGLPVLAKCPIDPQLAACSDAGMIEAYPGQYLEGAADACEKLLKK</sequence>
<evidence type="ECO:0000256" key="4">
    <source>
        <dbReference type="ARBA" id="ARBA00023004"/>
    </source>
</evidence>
<organism evidence="7 8">
    <name type="scientific">Faecalibacterium hominis</name>
    <name type="common">ex Afrizal et al. 2022</name>
    <dbReference type="NCBI Taxonomy" id="2881265"/>
    <lineage>
        <taxon>Bacteria</taxon>
        <taxon>Bacillati</taxon>
        <taxon>Bacillota</taxon>
        <taxon>Clostridia</taxon>
        <taxon>Eubacteriales</taxon>
        <taxon>Oscillospiraceae</taxon>
        <taxon>Faecalibacterium</taxon>
    </lineage>
</organism>
<evidence type="ECO:0000313" key="8">
    <source>
        <dbReference type="Proteomes" id="UP001199236"/>
    </source>
</evidence>
<comment type="function">
    <text evidence="6">Binds and transfers iron-sulfur (Fe-S) clusters to target apoproteins. Can hydrolyze ATP.</text>
</comment>
<keyword evidence="1 6" id="KW-0479">Metal-binding</keyword>
<evidence type="ECO:0000256" key="3">
    <source>
        <dbReference type="ARBA" id="ARBA00022840"/>
    </source>
</evidence>
<dbReference type="Gene3D" id="3.40.50.300">
    <property type="entry name" value="P-loop containing nucleotide triphosphate hydrolases"/>
    <property type="match status" value="1"/>
</dbReference>
<name>A0ABS8FHV2_9FIRM</name>
<dbReference type="GO" id="GO:0005524">
    <property type="term" value="F:ATP binding"/>
    <property type="evidence" value="ECO:0007669"/>
    <property type="project" value="UniProtKB-KW"/>
</dbReference>
<evidence type="ECO:0000313" key="7">
    <source>
        <dbReference type="EMBL" id="MCC2214138.1"/>
    </source>
</evidence>
<protein>
    <recommendedName>
        <fullName evidence="6">Iron-sulfur cluster carrier protein</fullName>
    </recommendedName>
</protein>
<dbReference type="InterPro" id="IPR044304">
    <property type="entry name" value="NUBPL-like"/>
</dbReference>
<dbReference type="PANTHER" id="PTHR42961:SF2">
    <property type="entry name" value="IRON-SULFUR PROTEIN NUBPL"/>
    <property type="match status" value="1"/>
</dbReference>
<reference evidence="7 8" key="1">
    <citation type="submission" date="2021-10" db="EMBL/GenBank/DDBJ databases">
        <title>Anaerobic single-cell dispensing facilitates the cultivation of human gut bacteria.</title>
        <authorList>
            <person name="Afrizal A."/>
        </authorList>
    </citation>
    <scope>NUCLEOTIDE SEQUENCE [LARGE SCALE GENOMIC DNA]</scope>
    <source>
        <strain evidence="7 8">CLA-AA-H223</strain>
    </source>
</reference>
<keyword evidence="2 6" id="KW-0547">Nucleotide-binding</keyword>
<gene>
    <name evidence="7" type="ORF">LKD34_11655</name>
</gene>
<accession>A0ABS8FHV2</accession>
<comment type="subunit">
    <text evidence="6">Homodimer.</text>
</comment>
<dbReference type="PANTHER" id="PTHR42961">
    <property type="entry name" value="IRON-SULFUR PROTEIN NUBPL"/>
    <property type="match status" value="1"/>
</dbReference>
<dbReference type="EMBL" id="JAJEQO010000021">
    <property type="protein sequence ID" value="MCC2214138.1"/>
    <property type="molecule type" value="Genomic_DNA"/>
</dbReference>
<dbReference type="InterPro" id="IPR027417">
    <property type="entry name" value="P-loop_NTPase"/>
</dbReference>
<dbReference type="RefSeq" id="WP_154276326.1">
    <property type="nucleotide sequence ID" value="NZ_CP186860.1"/>
</dbReference>
<evidence type="ECO:0000256" key="1">
    <source>
        <dbReference type="ARBA" id="ARBA00022723"/>
    </source>
</evidence>
<keyword evidence="4 6" id="KW-0408">Iron</keyword>
<keyword evidence="8" id="KW-1185">Reference proteome</keyword>
<dbReference type="Pfam" id="PF10609">
    <property type="entry name" value="ParA"/>
    <property type="match status" value="1"/>
</dbReference>
<comment type="caution">
    <text evidence="7">The sequence shown here is derived from an EMBL/GenBank/DDBJ whole genome shotgun (WGS) entry which is preliminary data.</text>
</comment>
<dbReference type="CDD" id="cd02037">
    <property type="entry name" value="Mrp_NBP35"/>
    <property type="match status" value="1"/>
</dbReference>
<evidence type="ECO:0000256" key="6">
    <source>
        <dbReference type="HAMAP-Rule" id="MF_02040"/>
    </source>
</evidence>
<evidence type="ECO:0000256" key="5">
    <source>
        <dbReference type="ARBA" id="ARBA00023014"/>
    </source>
</evidence>
<keyword evidence="6" id="KW-0378">Hydrolase</keyword>
<dbReference type="InterPro" id="IPR033756">
    <property type="entry name" value="YlxH/NBP35"/>
</dbReference>
<feature type="binding site" evidence="6">
    <location>
        <begin position="43"/>
        <end position="50"/>
    </location>
    <ligand>
        <name>ATP</name>
        <dbReference type="ChEBI" id="CHEBI:30616"/>
    </ligand>
</feature>
<comment type="similarity">
    <text evidence="6">Belongs to the Mrp/NBP35 ATP-binding proteins family.</text>
</comment>
<dbReference type="Proteomes" id="UP001199236">
    <property type="component" value="Unassembled WGS sequence"/>
</dbReference>
<evidence type="ECO:0000256" key="2">
    <source>
        <dbReference type="ARBA" id="ARBA00022741"/>
    </source>
</evidence>
<dbReference type="HAMAP" id="MF_02040">
    <property type="entry name" value="Mrp_NBP35"/>
    <property type="match status" value="1"/>
</dbReference>
<keyword evidence="5 6" id="KW-0411">Iron-sulfur</keyword>
<dbReference type="SUPFAM" id="SSF52540">
    <property type="entry name" value="P-loop containing nucleoside triphosphate hydrolases"/>
    <property type="match status" value="1"/>
</dbReference>
<dbReference type="InterPro" id="IPR019591">
    <property type="entry name" value="Mrp/NBP35_ATP-bd"/>
</dbReference>